<dbReference type="GO" id="GO:0008237">
    <property type="term" value="F:metallopeptidase activity"/>
    <property type="evidence" value="ECO:0007669"/>
    <property type="project" value="InterPro"/>
</dbReference>
<dbReference type="InterPro" id="IPR024079">
    <property type="entry name" value="MetalloPept_cat_dom_sf"/>
</dbReference>
<reference evidence="1" key="1">
    <citation type="submission" date="2018-11" db="EMBL/GenBank/DDBJ databases">
        <authorList>
            <person name="Alioto T."/>
            <person name="Alioto T."/>
        </authorList>
    </citation>
    <scope>NUCLEOTIDE SEQUENCE</scope>
</reference>
<dbReference type="Gene3D" id="3.40.390.10">
    <property type="entry name" value="Collagenase (Catalytic Domain)"/>
    <property type="match status" value="1"/>
</dbReference>
<gene>
    <name evidence="1" type="ORF">MGAL_10B023868</name>
</gene>
<name>A0A8B6EM19_MYTGA</name>
<accession>A0A8B6EM19</accession>
<comment type="caution">
    <text evidence="1">The sequence shown here is derived from an EMBL/GenBank/DDBJ whole genome shotgun (WGS) entry which is preliminary data.</text>
</comment>
<dbReference type="EMBL" id="UYJE01005384">
    <property type="protein sequence ID" value="VDI36942.1"/>
    <property type="molecule type" value="Genomic_DNA"/>
</dbReference>
<evidence type="ECO:0000313" key="2">
    <source>
        <dbReference type="Proteomes" id="UP000596742"/>
    </source>
</evidence>
<keyword evidence="2" id="KW-1185">Reference proteome</keyword>
<dbReference type="AlphaFoldDB" id="A0A8B6EM19"/>
<sequence length="237" mass="26785">MERFDSNLYLDINTEGLDASSASQYERDPLYGVLTRFDPFSIMMYELDEHIMKKVKGDPIWDLKEPEDTKEANDLSELDKLALNLMYKPCKSDSKYAYAPVISETTNMLYCGRDVMQSHNQNVPPTLTSTCGPDIWANCPSCRVFTDVKFHHGKEIKINTIQRCLKEGKWQGLSGNFYCGRKFADAFHTFRFDTCISSDGICGPDQGIPCTECGGILKPGYSYKDFSPIPATLLDMS</sequence>
<proteinExistence type="predicted"/>
<organism evidence="1 2">
    <name type="scientific">Mytilus galloprovincialis</name>
    <name type="common">Mediterranean mussel</name>
    <dbReference type="NCBI Taxonomy" id="29158"/>
    <lineage>
        <taxon>Eukaryota</taxon>
        <taxon>Metazoa</taxon>
        <taxon>Spiralia</taxon>
        <taxon>Lophotrochozoa</taxon>
        <taxon>Mollusca</taxon>
        <taxon>Bivalvia</taxon>
        <taxon>Autobranchia</taxon>
        <taxon>Pteriomorphia</taxon>
        <taxon>Mytilida</taxon>
        <taxon>Mytiloidea</taxon>
        <taxon>Mytilidae</taxon>
        <taxon>Mytilinae</taxon>
        <taxon>Mytilus</taxon>
    </lineage>
</organism>
<dbReference type="Proteomes" id="UP000596742">
    <property type="component" value="Unassembled WGS sequence"/>
</dbReference>
<protein>
    <submittedName>
        <fullName evidence="1">Uncharacterized protein</fullName>
    </submittedName>
</protein>
<evidence type="ECO:0000313" key="1">
    <source>
        <dbReference type="EMBL" id="VDI36942.1"/>
    </source>
</evidence>
<dbReference type="OrthoDB" id="10414346at2759"/>